<dbReference type="Proteomes" id="UP000050761">
    <property type="component" value="Unassembled WGS sequence"/>
</dbReference>
<reference evidence="3" key="2">
    <citation type="submission" date="2019-09" db="UniProtKB">
        <authorList>
            <consortium name="WormBaseParasite"/>
        </authorList>
    </citation>
    <scope>IDENTIFICATION</scope>
</reference>
<accession>A0A3P7TQG9</accession>
<dbReference type="OrthoDB" id="10255543at2759"/>
<dbReference type="WBParaSite" id="HPBE_0000233901-mRNA-1">
    <property type="protein sequence ID" value="HPBE_0000233901-mRNA-1"/>
    <property type="gene ID" value="HPBE_0000233901"/>
</dbReference>
<evidence type="ECO:0000313" key="2">
    <source>
        <dbReference type="Proteomes" id="UP000050761"/>
    </source>
</evidence>
<sequence>MPVELSLSADPIQNDSREQFVNCGHQADRAIVANVVHISLPVQQGGPAGLPLRWNLALRQVACEEPRQGVDEHWREVLHVFGSGPVWAECWAFLHRRDSVSDLETEDRGHDASILRKMTCGQISFRNYVLNADMHIERFKIREVASLVDGIDESSLEFLVNALTELILNEDMAKKLKGGIYIF</sequence>
<gene>
    <name evidence="1" type="ORF">HPBE_LOCUS2340</name>
</gene>
<proteinExistence type="predicted"/>
<organism evidence="2 3">
    <name type="scientific">Heligmosomoides polygyrus</name>
    <name type="common">Parasitic roundworm</name>
    <dbReference type="NCBI Taxonomy" id="6339"/>
    <lineage>
        <taxon>Eukaryota</taxon>
        <taxon>Metazoa</taxon>
        <taxon>Ecdysozoa</taxon>
        <taxon>Nematoda</taxon>
        <taxon>Chromadorea</taxon>
        <taxon>Rhabditida</taxon>
        <taxon>Rhabditina</taxon>
        <taxon>Rhabditomorpha</taxon>
        <taxon>Strongyloidea</taxon>
        <taxon>Heligmosomidae</taxon>
        <taxon>Heligmosomoides</taxon>
    </lineage>
</organism>
<evidence type="ECO:0000313" key="3">
    <source>
        <dbReference type="WBParaSite" id="HPBE_0000233901-mRNA-1"/>
    </source>
</evidence>
<dbReference type="EMBL" id="UZAH01003421">
    <property type="protein sequence ID" value="VDO24630.1"/>
    <property type="molecule type" value="Genomic_DNA"/>
</dbReference>
<accession>A0A183F847</accession>
<name>A0A183F847_HELPZ</name>
<protein>
    <submittedName>
        <fullName evidence="3">HECT domain-containing protein</fullName>
    </submittedName>
</protein>
<keyword evidence="2" id="KW-1185">Reference proteome</keyword>
<reference evidence="1 2" key="1">
    <citation type="submission" date="2018-11" db="EMBL/GenBank/DDBJ databases">
        <authorList>
            <consortium name="Pathogen Informatics"/>
        </authorList>
    </citation>
    <scope>NUCLEOTIDE SEQUENCE [LARGE SCALE GENOMIC DNA]</scope>
</reference>
<dbReference type="AlphaFoldDB" id="A0A183F847"/>
<evidence type="ECO:0000313" key="1">
    <source>
        <dbReference type="EMBL" id="VDO24630.1"/>
    </source>
</evidence>